<dbReference type="Gene3D" id="3.30.420.40">
    <property type="match status" value="1"/>
</dbReference>
<dbReference type="Proteomes" id="UP000182811">
    <property type="component" value="Unassembled WGS sequence"/>
</dbReference>
<name>A0A1J5NI55_NEOTH</name>
<dbReference type="EMBL" id="MDDC01000035">
    <property type="protein sequence ID" value="OIQ53147.1"/>
    <property type="molecule type" value="Genomic_DNA"/>
</dbReference>
<evidence type="ECO:0000256" key="1">
    <source>
        <dbReference type="SAM" id="MobiDB-lite"/>
    </source>
</evidence>
<accession>A0A1J5NI55</accession>
<feature type="compositionally biased region" description="Gly residues" evidence="1">
    <location>
        <begin position="80"/>
        <end position="108"/>
    </location>
</feature>
<sequence length="163" mass="16171">MNVQALEKSQSTKRQAAVDIGYGFTKAVSSTGARACFPSLAAPGGPDLGLSGVLGGKAPGHVVKVRYSRRPARLAFDCRGGSGGSSGGSGGSGGGSGGSGGSSGGGSGQIETPPPVENLPESVFVARWPGHVPLVAQASKVGYAATGEKFKVVPIVKTQNEKF</sequence>
<evidence type="ECO:0000313" key="2">
    <source>
        <dbReference type="EMBL" id="OIQ53147.1"/>
    </source>
</evidence>
<reference evidence="2 3" key="1">
    <citation type="submission" date="2016-08" db="EMBL/GenBank/DDBJ databases">
        <title>Genome-based comparison of Moorella thermoacetic strains.</title>
        <authorList>
            <person name="Poehlein A."/>
            <person name="Bengelsdorf F.R."/>
            <person name="Esser C."/>
            <person name="Duerre P."/>
            <person name="Daniel R."/>
        </authorList>
    </citation>
    <scope>NUCLEOTIDE SEQUENCE [LARGE SCALE GENOMIC DNA]</scope>
    <source>
        <strain evidence="2 3">DSM 21394</strain>
    </source>
</reference>
<organism evidence="2 3">
    <name type="scientific">Neomoorella thermoacetica</name>
    <name type="common">Clostridium thermoaceticum</name>
    <dbReference type="NCBI Taxonomy" id="1525"/>
    <lineage>
        <taxon>Bacteria</taxon>
        <taxon>Bacillati</taxon>
        <taxon>Bacillota</taxon>
        <taxon>Clostridia</taxon>
        <taxon>Neomoorellales</taxon>
        <taxon>Neomoorellaceae</taxon>
        <taxon>Neomoorella</taxon>
    </lineage>
</organism>
<protein>
    <submittedName>
        <fullName evidence="2">Uncharacterized protein</fullName>
    </submittedName>
</protein>
<feature type="region of interest" description="Disordered" evidence="1">
    <location>
        <begin position="78"/>
        <end position="117"/>
    </location>
</feature>
<gene>
    <name evidence="2" type="ORF">MOTE_25070</name>
</gene>
<dbReference type="AlphaFoldDB" id="A0A1J5NI55"/>
<proteinExistence type="predicted"/>
<evidence type="ECO:0000313" key="3">
    <source>
        <dbReference type="Proteomes" id="UP000182811"/>
    </source>
</evidence>
<comment type="caution">
    <text evidence="2">The sequence shown here is derived from an EMBL/GenBank/DDBJ whole genome shotgun (WGS) entry which is preliminary data.</text>
</comment>